<evidence type="ECO:0000313" key="6">
    <source>
        <dbReference type="Proteomes" id="UP000011885"/>
    </source>
</evidence>
<dbReference type="SUPFAM" id="SSF56796">
    <property type="entry name" value="Dehydroquinate synthase-like"/>
    <property type="match status" value="1"/>
</dbReference>
<keyword evidence="6" id="KW-1185">Reference proteome</keyword>
<dbReference type="GO" id="GO:0046872">
    <property type="term" value="F:metal ion binding"/>
    <property type="evidence" value="ECO:0007669"/>
    <property type="project" value="InterPro"/>
</dbReference>
<feature type="domain" description="Alcohol dehydrogenase iron-type/glycerol dehydrogenase GldA" evidence="3">
    <location>
        <begin position="44"/>
        <end position="211"/>
    </location>
</feature>
<feature type="domain" description="Fe-containing alcohol dehydrogenase-like C-terminal" evidence="4">
    <location>
        <begin position="224"/>
        <end position="416"/>
    </location>
</feature>
<reference evidence="5 6" key="1">
    <citation type="journal article" date="2013" name="Mar. Genomics">
        <title>Expression of sulfatases in Rhodopirellula baltica and the diversity of sulfatases in the genus Rhodopirellula.</title>
        <authorList>
            <person name="Wegner C.E."/>
            <person name="Richter-Heitmann T."/>
            <person name="Klindworth A."/>
            <person name="Klockow C."/>
            <person name="Richter M."/>
            <person name="Achstetter T."/>
            <person name="Glockner F.O."/>
            <person name="Harder J."/>
        </authorList>
    </citation>
    <scope>NUCLEOTIDE SEQUENCE [LARGE SCALE GENOMIC DNA]</scope>
    <source>
        <strain evidence="5 6">SM41</strain>
    </source>
</reference>
<keyword evidence="2" id="KW-0560">Oxidoreductase</keyword>
<dbReference type="FunFam" id="3.40.50.1970:FF:000003">
    <property type="entry name" value="Alcohol dehydrogenase, iron-containing"/>
    <property type="match status" value="1"/>
</dbReference>
<dbReference type="GO" id="GO:0004022">
    <property type="term" value="F:alcohol dehydrogenase (NAD+) activity"/>
    <property type="evidence" value="ECO:0007669"/>
    <property type="project" value="TreeGrafter"/>
</dbReference>
<dbReference type="PANTHER" id="PTHR11496:SF102">
    <property type="entry name" value="ALCOHOL DEHYDROGENASE 4"/>
    <property type="match status" value="1"/>
</dbReference>
<protein>
    <submittedName>
        <fullName evidence="5">Iron-containing alcohol dehydrogenase</fullName>
    </submittedName>
</protein>
<accession>M5TVY9</accession>
<organism evidence="5 6">
    <name type="scientific">Rhodopirellula sallentina SM41</name>
    <dbReference type="NCBI Taxonomy" id="1263870"/>
    <lineage>
        <taxon>Bacteria</taxon>
        <taxon>Pseudomonadati</taxon>
        <taxon>Planctomycetota</taxon>
        <taxon>Planctomycetia</taxon>
        <taxon>Pirellulales</taxon>
        <taxon>Pirellulaceae</taxon>
        <taxon>Rhodopirellula</taxon>
    </lineage>
</organism>
<evidence type="ECO:0000259" key="4">
    <source>
        <dbReference type="Pfam" id="PF25137"/>
    </source>
</evidence>
<dbReference type="PATRIC" id="fig|1263870.3.peg.5482"/>
<dbReference type="Pfam" id="PF25137">
    <property type="entry name" value="ADH_Fe_C"/>
    <property type="match status" value="1"/>
</dbReference>
<dbReference type="Gene3D" id="3.40.50.1970">
    <property type="match status" value="1"/>
</dbReference>
<dbReference type="Proteomes" id="UP000011885">
    <property type="component" value="Unassembled WGS sequence"/>
</dbReference>
<proteinExistence type="inferred from homology"/>
<dbReference type="Pfam" id="PF00465">
    <property type="entry name" value="Fe-ADH"/>
    <property type="match status" value="1"/>
</dbReference>
<dbReference type="InterPro" id="IPR039697">
    <property type="entry name" value="Alcohol_dehydrogenase_Fe"/>
</dbReference>
<dbReference type="Gene3D" id="1.20.1090.10">
    <property type="entry name" value="Dehydroquinate synthase-like - alpha domain"/>
    <property type="match status" value="1"/>
</dbReference>
<dbReference type="CDD" id="cd08551">
    <property type="entry name" value="Fe-ADH"/>
    <property type="match status" value="1"/>
</dbReference>
<evidence type="ECO:0000256" key="2">
    <source>
        <dbReference type="ARBA" id="ARBA00023002"/>
    </source>
</evidence>
<evidence type="ECO:0000313" key="5">
    <source>
        <dbReference type="EMBL" id="EMI53377.1"/>
    </source>
</evidence>
<dbReference type="EMBL" id="ANOH01000360">
    <property type="protein sequence ID" value="EMI53377.1"/>
    <property type="molecule type" value="Genomic_DNA"/>
</dbReference>
<gene>
    <name evidence="5" type="ORF">RSSM_05183</name>
</gene>
<comment type="caution">
    <text evidence="5">The sequence shown here is derived from an EMBL/GenBank/DDBJ whole genome shotgun (WGS) entry which is preliminary data.</text>
</comment>
<sequence>MDLSDNTAAALFFVFGSSKKDDMTTNVDAIGSSSLASFDIQPRTRLVFGPGSSDKIAELAGSLGGRRVMVVSDAGIVDAGHFDRVAGHLRSAGFEVGSFHDFAENPTSTMVDAGVAAAADFQPDLLIGLGGGSSLDCCKGMNFVFSCGGSIHDYHGVGKATTDLLPMIAVPTTAGTGSETQSFALISDAETHVKMACGDPRAACRIAVLDPELTLTMPQSVTSLTGIDAISHALETYVTRRRNAISVTYSRRAFGLLASSFARVLASPDDVEARGNMQLGASLAGMAIETSMLGAAHATANPLTARHNIVHGQAVGLMLPAVIRFNGTQHADWYMELLREIDPETASKVRTQDAPDQLADVVQEWVQSAGLATSLDELSIPSSDIGLFVEDALQQWTGTFNPIALDEDTTRALYREVA</sequence>
<dbReference type="PANTHER" id="PTHR11496">
    <property type="entry name" value="ALCOHOL DEHYDROGENASE"/>
    <property type="match status" value="1"/>
</dbReference>
<evidence type="ECO:0000256" key="1">
    <source>
        <dbReference type="ARBA" id="ARBA00007358"/>
    </source>
</evidence>
<name>M5TVY9_9BACT</name>
<comment type="similarity">
    <text evidence="1">Belongs to the iron-containing alcohol dehydrogenase family.</text>
</comment>
<dbReference type="InterPro" id="IPR001670">
    <property type="entry name" value="ADH_Fe/GldA"/>
</dbReference>
<evidence type="ECO:0000259" key="3">
    <source>
        <dbReference type="Pfam" id="PF00465"/>
    </source>
</evidence>
<dbReference type="InterPro" id="IPR056798">
    <property type="entry name" value="ADH_Fe_C"/>
</dbReference>
<dbReference type="AlphaFoldDB" id="M5TVY9"/>